<keyword evidence="3" id="KW-1185">Reference proteome</keyword>
<evidence type="ECO:0000313" key="3">
    <source>
        <dbReference type="Proteomes" id="UP001212997"/>
    </source>
</evidence>
<gene>
    <name evidence="2" type="ORF">NLI96_g415</name>
</gene>
<dbReference type="AlphaFoldDB" id="A0AAD5YII2"/>
<sequence length="92" mass="10550">MAPTNKHENEMVARVHRIIREGVNREGNKYIRYIDCDGHIGYAYYNRLEIGFWRFEAQDGEVTTSEDVAASDDKTATSGNVKGKLFQRRPGK</sequence>
<feature type="region of interest" description="Disordered" evidence="1">
    <location>
        <begin position="64"/>
        <end position="92"/>
    </location>
</feature>
<name>A0AAD5YII2_9APHY</name>
<organism evidence="2 3">
    <name type="scientific">Meripilus lineatus</name>
    <dbReference type="NCBI Taxonomy" id="2056292"/>
    <lineage>
        <taxon>Eukaryota</taxon>
        <taxon>Fungi</taxon>
        <taxon>Dikarya</taxon>
        <taxon>Basidiomycota</taxon>
        <taxon>Agaricomycotina</taxon>
        <taxon>Agaricomycetes</taxon>
        <taxon>Polyporales</taxon>
        <taxon>Meripilaceae</taxon>
        <taxon>Meripilus</taxon>
    </lineage>
</organism>
<accession>A0AAD5YII2</accession>
<dbReference type="EMBL" id="JANAWD010000006">
    <property type="protein sequence ID" value="KAJ3491843.1"/>
    <property type="molecule type" value="Genomic_DNA"/>
</dbReference>
<dbReference type="Proteomes" id="UP001212997">
    <property type="component" value="Unassembled WGS sequence"/>
</dbReference>
<proteinExistence type="predicted"/>
<evidence type="ECO:0000313" key="2">
    <source>
        <dbReference type="EMBL" id="KAJ3491843.1"/>
    </source>
</evidence>
<protein>
    <submittedName>
        <fullName evidence="2">Uncharacterized protein</fullName>
    </submittedName>
</protein>
<reference evidence="2" key="1">
    <citation type="submission" date="2022-07" db="EMBL/GenBank/DDBJ databases">
        <title>Genome Sequence of Physisporinus lineatus.</title>
        <authorList>
            <person name="Buettner E."/>
        </authorList>
    </citation>
    <scope>NUCLEOTIDE SEQUENCE</scope>
    <source>
        <strain evidence="2">VT162</strain>
    </source>
</reference>
<evidence type="ECO:0000256" key="1">
    <source>
        <dbReference type="SAM" id="MobiDB-lite"/>
    </source>
</evidence>
<comment type="caution">
    <text evidence="2">The sequence shown here is derived from an EMBL/GenBank/DDBJ whole genome shotgun (WGS) entry which is preliminary data.</text>
</comment>